<dbReference type="EMBL" id="FNCS01000014">
    <property type="protein sequence ID" value="SDG97071.1"/>
    <property type="molecule type" value="Genomic_DNA"/>
</dbReference>
<evidence type="ECO:0000256" key="1">
    <source>
        <dbReference type="SAM" id="Phobius"/>
    </source>
</evidence>
<organism evidence="2 3">
    <name type="scientific">Pelagibacterium luteolum</name>
    <dbReference type="NCBI Taxonomy" id="440168"/>
    <lineage>
        <taxon>Bacteria</taxon>
        <taxon>Pseudomonadati</taxon>
        <taxon>Pseudomonadota</taxon>
        <taxon>Alphaproteobacteria</taxon>
        <taxon>Hyphomicrobiales</taxon>
        <taxon>Devosiaceae</taxon>
        <taxon>Pelagibacterium</taxon>
    </lineage>
</organism>
<keyword evidence="1" id="KW-0472">Membrane</keyword>
<dbReference type="STRING" id="440168.SAMN04487974_11471"/>
<reference evidence="2 3" key="1">
    <citation type="submission" date="2016-10" db="EMBL/GenBank/DDBJ databases">
        <authorList>
            <person name="de Groot N.N."/>
        </authorList>
    </citation>
    <scope>NUCLEOTIDE SEQUENCE [LARGE SCALE GENOMIC DNA]</scope>
    <source>
        <strain evidence="2 3">CGMCC 1.10267</strain>
    </source>
</reference>
<keyword evidence="1" id="KW-0812">Transmembrane</keyword>
<name>A0A1G7YKN1_9HYPH</name>
<protein>
    <submittedName>
        <fullName evidence="2">Uncharacterized protein</fullName>
    </submittedName>
</protein>
<gene>
    <name evidence="2" type="ORF">SAMN04487974_11471</name>
</gene>
<dbReference type="RefSeq" id="WP_342027601.1">
    <property type="nucleotide sequence ID" value="NZ_FNCS01000014.1"/>
</dbReference>
<evidence type="ECO:0000313" key="3">
    <source>
        <dbReference type="Proteomes" id="UP000199495"/>
    </source>
</evidence>
<dbReference type="AlphaFoldDB" id="A0A1G7YKN1"/>
<feature type="transmembrane region" description="Helical" evidence="1">
    <location>
        <begin position="27"/>
        <end position="50"/>
    </location>
</feature>
<dbReference type="Proteomes" id="UP000199495">
    <property type="component" value="Unassembled WGS sequence"/>
</dbReference>
<evidence type="ECO:0000313" key="2">
    <source>
        <dbReference type="EMBL" id="SDG97071.1"/>
    </source>
</evidence>
<sequence>MIFTVPAAIAGYAVVHGIMAEAVPSSIWLEIFALIGGGVTGVSALMRLAAPPMANE</sequence>
<proteinExistence type="predicted"/>
<keyword evidence="3" id="KW-1185">Reference proteome</keyword>
<accession>A0A1G7YKN1</accession>
<keyword evidence="1" id="KW-1133">Transmembrane helix</keyword>